<dbReference type="EMBL" id="AYSO01000016">
    <property type="protein sequence ID" value="KIE46741.1"/>
    <property type="molecule type" value="Genomic_DNA"/>
</dbReference>
<comment type="caution">
    <text evidence="1">The sequence shown here is derived from an EMBL/GenBank/DDBJ whole genome shotgun (WGS) entry which is preliminary data.</text>
</comment>
<organism evidence="1 2">
    <name type="scientific">Clostridium argentinense CDC 2741</name>
    <dbReference type="NCBI Taxonomy" id="1418104"/>
    <lineage>
        <taxon>Bacteria</taxon>
        <taxon>Bacillati</taxon>
        <taxon>Bacillota</taxon>
        <taxon>Clostridia</taxon>
        <taxon>Eubacteriales</taxon>
        <taxon>Clostridiaceae</taxon>
        <taxon>Clostridium</taxon>
    </lineage>
</organism>
<gene>
    <name evidence="1" type="ORF">U732_3192</name>
</gene>
<name>A0A0C1R864_9CLOT</name>
<dbReference type="AlphaFoldDB" id="A0A0C1R864"/>
<sequence>MIKRIVEFLNSILSSIILKTFRTNFSYEINHEGHKIKRMIFFLGKHVKIIIIL</sequence>
<protein>
    <submittedName>
        <fullName evidence="1">Uncharacterized protein</fullName>
    </submittedName>
</protein>
<reference evidence="1 2" key="1">
    <citation type="journal article" date="2015" name="Infect. Genet. Evol.">
        <title>Genomic sequences of six botulinum neurotoxin-producing strains representing three clostridial species illustrate the mobility and diversity of botulinum neurotoxin genes.</title>
        <authorList>
            <person name="Smith T.J."/>
            <person name="Hill K.K."/>
            <person name="Xie G."/>
            <person name="Foley B.T."/>
            <person name="Williamson C.H."/>
            <person name="Foster J.T."/>
            <person name="Johnson S.L."/>
            <person name="Chertkov O."/>
            <person name="Teshima H."/>
            <person name="Gibbons H.S."/>
            <person name="Johnsky L.A."/>
            <person name="Karavis M.A."/>
            <person name="Smith L.A."/>
        </authorList>
    </citation>
    <scope>NUCLEOTIDE SEQUENCE [LARGE SCALE GENOMIC DNA]</scope>
    <source>
        <strain evidence="1 2">CDC 2741</strain>
    </source>
</reference>
<evidence type="ECO:0000313" key="2">
    <source>
        <dbReference type="Proteomes" id="UP000031366"/>
    </source>
</evidence>
<proteinExistence type="predicted"/>
<dbReference type="Proteomes" id="UP000031366">
    <property type="component" value="Unassembled WGS sequence"/>
</dbReference>
<keyword evidence="2" id="KW-1185">Reference proteome</keyword>
<evidence type="ECO:0000313" key="1">
    <source>
        <dbReference type="EMBL" id="KIE46741.1"/>
    </source>
</evidence>
<accession>A0A0C1R864</accession>